<dbReference type="InterPro" id="IPR028994">
    <property type="entry name" value="Integrin_alpha_N"/>
</dbReference>
<dbReference type="InParanoid" id="A0A4S2MSE9"/>
<protein>
    <recommendedName>
        <fullName evidence="2">Phospholipase C/D domain-containing protein</fullName>
    </recommendedName>
</protein>
<dbReference type="GO" id="GO:0031012">
    <property type="term" value="C:extracellular matrix"/>
    <property type="evidence" value="ECO:0007669"/>
    <property type="project" value="TreeGrafter"/>
</dbReference>
<keyword evidence="4" id="KW-1185">Reference proteome</keyword>
<dbReference type="PROSITE" id="PS51257">
    <property type="entry name" value="PROKAR_LIPOPROTEIN"/>
    <property type="match status" value="1"/>
</dbReference>
<feature type="chain" id="PRO_5020824474" description="Phospholipase C/D domain-containing protein" evidence="1">
    <location>
        <begin position="19"/>
        <end position="880"/>
    </location>
</feature>
<proteinExistence type="predicted"/>
<dbReference type="PANTHER" id="PTHR23221">
    <property type="entry name" value="GLYCOSYLPHOSPHATIDYLINOSITOL PHOSPHOLIPASE D"/>
    <property type="match status" value="1"/>
</dbReference>
<dbReference type="Gene3D" id="2.130.10.130">
    <property type="entry name" value="Integrin alpha, N-terminal"/>
    <property type="match status" value="1"/>
</dbReference>
<reference evidence="3 4" key="1">
    <citation type="submission" date="2019-04" db="EMBL/GenBank/DDBJ databases">
        <title>Comparative genomics and transcriptomics to analyze fruiting body development in filamentous ascomycetes.</title>
        <authorList>
            <consortium name="DOE Joint Genome Institute"/>
            <person name="Lutkenhaus R."/>
            <person name="Traeger S."/>
            <person name="Breuer J."/>
            <person name="Kuo A."/>
            <person name="Lipzen A."/>
            <person name="Pangilinan J."/>
            <person name="Dilworth D."/>
            <person name="Sandor L."/>
            <person name="Poggeler S."/>
            <person name="Barry K."/>
            <person name="Grigoriev I.V."/>
            <person name="Nowrousian M."/>
        </authorList>
    </citation>
    <scope>NUCLEOTIDE SEQUENCE [LARGE SCALE GENOMIC DNA]</scope>
    <source>
        <strain evidence="3 4">CBS 389.68</strain>
    </source>
</reference>
<organism evidence="3 4">
    <name type="scientific">Ascodesmis nigricans</name>
    <dbReference type="NCBI Taxonomy" id="341454"/>
    <lineage>
        <taxon>Eukaryota</taxon>
        <taxon>Fungi</taxon>
        <taxon>Dikarya</taxon>
        <taxon>Ascomycota</taxon>
        <taxon>Pezizomycotina</taxon>
        <taxon>Pezizomycetes</taxon>
        <taxon>Pezizales</taxon>
        <taxon>Ascodesmidaceae</taxon>
        <taxon>Ascodesmis</taxon>
    </lineage>
</organism>
<dbReference type="Proteomes" id="UP000298138">
    <property type="component" value="Unassembled WGS sequence"/>
</dbReference>
<dbReference type="AlphaFoldDB" id="A0A4S2MSE9"/>
<dbReference type="EMBL" id="ML220138">
    <property type="protein sequence ID" value="TGZ78768.1"/>
    <property type="molecule type" value="Genomic_DNA"/>
</dbReference>
<name>A0A4S2MSE9_9PEZI</name>
<evidence type="ECO:0000313" key="4">
    <source>
        <dbReference type="Proteomes" id="UP000298138"/>
    </source>
</evidence>
<dbReference type="OrthoDB" id="5317514at2759"/>
<keyword evidence="1" id="KW-0732">Signal</keyword>
<sequence>MKFIALFPSLALLPIASACGVLVHNLVVLRASYIFSLPASHSSHTLISRILTNPSHAPTLQAGAFFPDWGYNCLPSTSTPSESAHWPPFLLAATDYITATFGPLNAPRSDAEQQHLETLLAFIFAAASHQVADATWHAIRLPTGLMAALAAVDFGGDYSKAHLAQDFGGDFLHAARMGRLPADANSWVSNSWNVPIDDVIKIYERMETKVNSLVLRHCMTRGLAALRSELVLGEELLPVYADRAPMLLDEIDGYYLGGMREMAARTVECWGTLAGWVVDGRNASDPWQICDVFQAIAARGGAGEDDEEWQQLRQLRSGSTVLDNPEHVHAIDKLSTRILTDLESIQISTSDFGIETYTLPPQKFGFTHNNDDDLPTGNPTYISAHIPYSHMGSSLAIGNFYFDSTPGDVDNPLALAVGSPFTSDTSDAPHTGDVLVIPWDMLSSSSLTTFNTLTTLTPNPHRTDPRFSTALTPLRLPHLPQLLAISSPGPITYDTSTPPNPPFSDLAPAGRVEVFIPHHTYPSPIVTLTATGADLGGIGGRQFGVSLSSGVVDDVTNMIGEWLIIGSPRSDGLRACFPSGHHSAASAREGKEVLRLGLGEVTVVKFTVSDDDDGNQSITTKSWDIKFPSEARQIECEAAQAGGGYERFGFSTAVIAGLIAISAPGEDAVFLYRFDASGGGGGEGGFNLAATLTPPAKSKSFSHALASTTLTNGAHIIALAAPNEEVDGTPQVGVVRVYRLLSPTANSAEVEFQLLATLYPDPHSRQRYTKFGRSLAFDSTGKERLIIGSGFAFRERGAVWMWDVDAAEKGGEREMEVEVMWVGKEEGGRFGEGVGVGGNGVVVSVPGMGAGKGVLEREFGGVAIFGVAGSEREEEVVEEL</sequence>
<dbReference type="PANTHER" id="PTHR23221:SF7">
    <property type="entry name" value="PHOSPHATIDYLINOSITOL-GLYCAN-SPECIFIC PHOSPHOLIPASE D"/>
    <property type="match status" value="1"/>
</dbReference>
<dbReference type="InterPro" id="IPR029002">
    <property type="entry name" value="PLPC/GPLD1"/>
</dbReference>
<evidence type="ECO:0000259" key="2">
    <source>
        <dbReference type="Pfam" id="PF00882"/>
    </source>
</evidence>
<dbReference type="GO" id="GO:0004621">
    <property type="term" value="F:glycosylphosphatidylinositol phospholipase D activity"/>
    <property type="evidence" value="ECO:0007669"/>
    <property type="project" value="TreeGrafter"/>
</dbReference>
<feature type="domain" description="Phospholipase C/D" evidence="2">
    <location>
        <begin position="53"/>
        <end position="194"/>
    </location>
</feature>
<dbReference type="Pfam" id="PF00882">
    <property type="entry name" value="Zn_dep_PLPC"/>
    <property type="match status" value="1"/>
</dbReference>
<evidence type="ECO:0000256" key="1">
    <source>
        <dbReference type="SAM" id="SignalP"/>
    </source>
</evidence>
<evidence type="ECO:0000313" key="3">
    <source>
        <dbReference type="EMBL" id="TGZ78768.1"/>
    </source>
</evidence>
<gene>
    <name evidence="3" type="ORF">EX30DRAFT_397589</name>
</gene>
<accession>A0A4S2MSE9</accession>
<dbReference type="STRING" id="341454.A0A4S2MSE9"/>
<feature type="signal peptide" evidence="1">
    <location>
        <begin position="1"/>
        <end position="18"/>
    </location>
</feature>